<evidence type="ECO:0000313" key="2">
    <source>
        <dbReference type="EMBL" id="ALA56798.1"/>
    </source>
</evidence>
<dbReference type="InterPro" id="IPR042298">
    <property type="entry name" value="P-CP_red_C"/>
</dbReference>
<gene>
    <name evidence="2" type="ORF">NITMOv2_0362</name>
</gene>
<dbReference type="OrthoDB" id="5717231at2"/>
<dbReference type="Proteomes" id="UP000069205">
    <property type="component" value="Chromosome"/>
</dbReference>
<proteinExistence type="predicted"/>
<sequence length="333" mass="37553">MSASDSSESVAAEVRWTEGALKRMERAPSFLRGMVRRLAEKKARELGYEEITEEILDRFKGQMMGGMGGEAGMASAAEAMAQGQLPWTAAAKDRLAAVPEFMRGMIKQIAEEIAKERGHLEVNVELFEKVEALGDLQESAGPPLEWTDGALAQLQDKLKQSPPIALDFVTDMLKRDTEDLAREKGLARIDEAVLRELWDAPQERIAWTDEAWKRLQTSPDFVRSGIRKAAERRARKLGLKEIDSEHLTSFRNQAMMKAVKRIRSFGYHELTFDAFEMALQKTKRLQGNEQAEKRLQEIRGHFADPSTKKPEGGTLGAELMDRFRRYLKGEGSL</sequence>
<name>A0A0K2G763_NITMO</name>
<feature type="domain" description="Light-independent protochlorophyllide reductase subunit B-like C-terminal" evidence="1">
    <location>
        <begin position="16"/>
        <end position="59"/>
    </location>
</feature>
<dbReference type="GO" id="GO:0015979">
    <property type="term" value="P:photosynthesis"/>
    <property type="evidence" value="ECO:0007669"/>
    <property type="project" value="InterPro"/>
</dbReference>
<dbReference type="Pfam" id="PF08369">
    <property type="entry name" value="PCP_red"/>
    <property type="match status" value="3"/>
</dbReference>
<dbReference type="InterPro" id="IPR050152">
    <property type="entry name" value="ChlB/BchB/BchZ"/>
</dbReference>
<accession>A0A0K2G763</accession>
<keyword evidence="3" id="KW-1185">Reference proteome</keyword>
<dbReference type="PANTHER" id="PTHR33712">
    <property type="entry name" value="LIGHT-INDEPENDENT PROTOCHLOROPHYLLIDE REDUCTASE SUBUNIT B"/>
    <property type="match status" value="1"/>
</dbReference>
<dbReference type="RefSeq" id="WP_053378234.1">
    <property type="nucleotide sequence ID" value="NZ_CP011801.1"/>
</dbReference>
<protein>
    <recommendedName>
        <fullName evidence="1">Light-independent protochlorophyllide reductase subunit B-like C-terminal domain-containing protein</fullName>
    </recommendedName>
</protein>
<dbReference type="GO" id="GO:0016491">
    <property type="term" value="F:oxidoreductase activity"/>
    <property type="evidence" value="ECO:0007669"/>
    <property type="project" value="InterPro"/>
</dbReference>
<feature type="domain" description="Light-independent protochlorophyllide reductase subunit B-like C-terminal" evidence="1">
    <location>
        <begin position="87"/>
        <end position="129"/>
    </location>
</feature>
<dbReference type="InterPro" id="IPR013580">
    <property type="entry name" value="LI-POR_suB-like_C"/>
</dbReference>
<reference evidence="2 3" key="1">
    <citation type="journal article" date="2015" name="Proc. Natl. Acad. Sci. U.S.A.">
        <title>Expanded metabolic versatility of ubiquitous nitrite-oxidizing bacteria from the genus Nitrospira.</title>
        <authorList>
            <person name="Koch H."/>
            <person name="Lucker S."/>
            <person name="Albertsen M."/>
            <person name="Kitzinger K."/>
            <person name="Herbold C."/>
            <person name="Spieck E."/>
            <person name="Nielsen P.H."/>
            <person name="Wagner M."/>
            <person name="Daims H."/>
        </authorList>
    </citation>
    <scope>NUCLEOTIDE SEQUENCE [LARGE SCALE GENOMIC DNA]</scope>
    <source>
        <strain evidence="2 3">NSP M-1</strain>
    </source>
</reference>
<dbReference type="STRING" id="42253.NITMOv2_0362"/>
<dbReference type="Gene3D" id="1.10.8.550">
    <property type="entry name" value="Proto-chlorophyllide reductase 57 kD subunit B"/>
    <property type="match status" value="4"/>
</dbReference>
<dbReference type="GO" id="GO:0015995">
    <property type="term" value="P:chlorophyll biosynthetic process"/>
    <property type="evidence" value="ECO:0007669"/>
    <property type="project" value="InterPro"/>
</dbReference>
<dbReference type="AlphaFoldDB" id="A0A0K2G763"/>
<organism evidence="2 3">
    <name type="scientific">Nitrospira moscoviensis</name>
    <dbReference type="NCBI Taxonomy" id="42253"/>
    <lineage>
        <taxon>Bacteria</taxon>
        <taxon>Pseudomonadati</taxon>
        <taxon>Nitrospirota</taxon>
        <taxon>Nitrospiria</taxon>
        <taxon>Nitrospirales</taxon>
        <taxon>Nitrospiraceae</taxon>
        <taxon>Nitrospira</taxon>
    </lineage>
</organism>
<feature type="domain" description="Light-independent protochlorophyllide reductase subunit B-like C-terminal" evidence="1">
    <location>
        <begin position="207"/>
        <end position="248"/>
    </location>
</feature>
<dbReference type="PANTHER" id="PTHR33712:SF7">
    <property type="entry name" value="LIGHT-INDEPENDENT PROTOCHLOROPHYLLIDE REDUCTASE SUBUNIT B"/>
    <property type="match status" value="1"/>
</dbReference>
<dbReference type="KEGG" id="nmv:NITMOv2_0362"/>
<dbReference type="EMBL" id="CP011801">
    <property type="protein sequence ID" value="ALA56798.1"/>
    <property type="molecule type" value="Genomic_DNA"/>
</dbReference>
<dbReference type="PATRIC" id="fig|42253.5.peg.350"/>
<evidence type="ECO:0000259" key="1">
    <source>
        <dbReference type="Pfam" id="PF08369"/>
    </source>
</evidence>
<evidence type="ECO:0000313" key="3">
    <source>
        <dbReference type="Proteomes" id="UP000069205"/>
    </source>
</evidence>